<keyword evidence="2" id="KW-0812">Transmembrane</keyword>
<feature type="transmembrane region" description="Helical" evidence="2">
    <location>
        <begin position="20"/>
        <end position="38"/>
    </location>
</feature>
<gene>
    <name evidence="3" type="ORF">EL18_02961</name>
</gene>
<protein>
    <submittedName>
        <fullName evidence="3">Uncharacterized protein</fullName>
    </submittedName>
</protein>
<dbReference type="AlphaFoldDB" id="A0A084U6X1"/>
<dbReference type="EMBL" id="JMQM01000002">
    <property type="protein sequence ID" value="KFB08707.1"/>
    <property type="molecule type" value="Genomic_DNA"/>
</dbReference>
<reference evidence="3 4" key="1">
    <citation type="submission" date="2014-05" db="EMBL/GenBank/DDBJ databases">
        <title>Draft Genome Sequence of Nitratireductor basaltis Strain UMTGB225, A Marine Bacterium Isolated from Green Barrel Tunicate.</title>
        <authorList>
            <person name="Gan H.Y."/>
        </authorList>
    </citation>
    <scope>NUCLEOTIDE SEQUENCE [LARGE SCALE GENOMIC DNA]</scope>
    <source>
        <strain evidence="3 4">UMTGB225</strain>
    </source>
</reference>
<feature type="transmembrane region" description="Helical" evidence="2">
    <location>
        <begin position="50"/>
        <end position="74"/>
    </location>
</feature>
<keyword evidence="2" id="KW-0472">Membrane</keyword>
<dbReference type="PATRIC" id="fig|472175.3.peg.2954"/>
<keyword evidence="4" id="KW-1185">Reference proteome</keyword>
<feature type="transmembrane region" description="Helical" evidence="2">
    <location>
        <begin position="341"/>
        <end position="363"/>
    </location>
</feature>
<evidence type="ECO:0000313" key="4">
    <source>
        <dbReference type="Proteomes" id="UP000053675"/>
    </source>
</evidence>
<proteinExistence type="predicted"/>
<evidence type="ECO:0000313" key="3">
    <source>
        <dbReference type="EMBL" id="KFB08707.1"/>
    </source>
</evidence>
<sequence length="437" mass="46387">MSNASAARNLRAQIDQIQPMTRFVLATLALASGVYTYLGVRSLLDGSATLVFFSAIIYSAAVSVGIYGFWSYLIRFVPEMRDAASRLVLMGVMVLGCLMIVAMSSWLNAAALAGSAAVEQHLAETLEDYTGDLDQAHGNALGALSLLPDIQRASDRFARLADDERQSGALTGTSGSGSVVQLLTQMSAQMDELHATILNSRDTVSTLFEEGQQHLATMRGLVSAPGPVQPRSDRFAEEAVALAGVIASLEQTSIAPSVARAASDLSAGFIAPVADGSNAELAGRQDQVMATVRESVAAQSKALSIAAEEIMAQPQVAERRYVPLSAAEAVLRYASSFLPSWAGAISIDLLPAVLVGIMSVVYASIRRDEAVMSDAERLTAADLLRSLDVQRALTARQDRASEPEASPQARPENPVEEPSPGQNVTPLSLNERKRQEP</sequence>
<feature type="region of interest" description="Disordered" evidence="1">
    <location>
        <begin position="394"/>
        <end position="437"/>
    </location>
</feature>
<dbReference type="eggNOG" id="ENOG502Z7PT">
    <property type="taxonomic scope" value="Bacteria"/>
</dbReference>
<dbReference type="STRING" id="472175.EL18_02961"/>
<dbReference type="OrthoDB" id="7799972at2"/>
<evidence type="ECO:0000256" key="2">
    <source>
        <dbReference type="SAM" id="Phobius"/>
    </source>
</evidence>
<dbReference type="RefSeq" id="WP_036485771.1">
    <property type="nucleotide sequence ID" value="NZ_JMQM01000002.1"/>
</dbReference>
<comment type="caution">
    <text evidence="3">The sequence shown here is derived from an EMBL/GenBank/DDBJ whole genome shotgun (WGS) entry which is preliminary data.</text>
</comment>
<feature type="transmembrane region" description="Helical" evidence="2">
    <location>
        <begin position="86"/>
        <end position="107"/>
    </location>
</feature>
<organism evidence="3 4">
    <name type="scientific">Nitratireductor basaltis</name>
    <dbReference type="NCBI Taxonomy" id="472175"/>
    <lineage>
        <taxon>Bacteria</taxon>
        <taxon>Pseudomonadati</taxon>
        <taxon>Pseudomonadota</taxon>
        <taxon>Alphaproteobacteria</taxon>
        <taxon>Hyphomicrobiales</taxon>
        <taxon>Phyllobacteriaceae</taxon>
        <taxon>Nitratireductor</taxon>
    </lineage>
</organism>
<evidence type="ECO:0000256" key="1">
    <source>
        <dbReference type="SAM" id="MobiDB-lite"/>
    </source>
</evidence>
<keyword evidence="2" id="KW-1133">Transmembrane helix</keyword>
<accession>A0A084U6X1</accession>
<name>A0A084U6X1_9HYPH</name>
<dbReference type="Proteomes" id="UP000053675">
    <property type="component" value="Unassembled WGS sequence"/>
</dbReference>